<dbReference type="SUPFAM" id="SSF55298">
    <property type="entry name" value="YjgF-like"/>
    <property type="match status" value="1"/>
</dbReference>
<dbReference type="PANTHER" id="PTHR43857:SF1">
    <property type="entry name" value="YJGH FAMILY PROTEIN"/>
    <property type="match status" value="1"/>
</dbReference>
<accession>A0ABT8BM28</accession>
<proteinExistence type="predicted"/>
<dbReference type="InterPro" id="IPR006175">
    <property type="entry name" value="YjgF/YER057c/UK114"/>
</dbReference>
<keyword evidence="2" id="KW-1185">Reference proteome</keyword>
<dbReference type="CDD" id="cd06154">
    <property type="entry name" value="YjgF_YER057c_UK114_like_6"/>
    <property type="match status" value="1"/>
</dbReference>
<dbReference type="Pfam" id="PF01042">
    <property type="entry name" value="Ribonuc_L-PSP"/>
    <property type="match status" value="1"/>
</dbReference>
<dbReference type="Gene3D" id="3.30.1330.40">
    <property type="entry name" value="RutC-like"/>
    <property type="match status" value="1"/>
</dbReference>
<protein>
    <submittedName>
        <fullName evidence="1">RidA family protein</fullName>
    </submittedName>
</protein>
<sequence>MSGRRLISSGSPFEAACGYSRAVVQDGFVFVAGTTGYDYATMSLPDSAGAQTEACWRTIAGVLQEAGTSVEEIVRATYYVTDRADAEAILSVCSRILATSRPAATIVIVAGLLRPEMKVEIEVTARID</sequence>
<dbReference type="InterPro" id="IPR035959">
    <property type="entry name" value="RutC-like_sf"/>
</dbReference>
<dbReference type="Proteomes" id="UP001224644">
    <property type="component" value="Unassembled WGS sequence"/>
</dbReference>
<gene>
    <name evidence="1" type="ORF">QWZ12_19470</name>
</gene>
<organism evidence="1 2">
    <name type="scientific">Methylobacterium adhaesivum</name>
    <dbReference type="NCBI Taxonomy" id="333297"/>
    <lineage>
        <taxon>Bacteria</taxon>
        <taxon>Pseudomonadati</taxon>
        <taxon>Pseudomonadota</taxon>
        <taxon>Alphaproteobacteria</taxon>
        <taxon>Hyphomicrobiales</taxon>
        <taxon>Methylobacteriaceae</taxon>
        <taxon>Methylobacterium</taxon>
    </lineage>
</organism>
<evidence type="ECO:0000313" key="1">
    <source>
        <dbReference type="EMBL" id="MDN3592780.1"/>
    </source>
</evidence>
<name>A0ABT8BM28_9HYPH</name>
<evidence type="ECO:0000313" key="2">
    <source>
        <dbReference type="Proteomes" id="UP001224644"/>
    </source>
</evidence>
<dbReference type="RefSeq" id="WP_238221917.1">
    <property type="nucleotide sequence ID" value="NZ_BPQD01000002.1"/>
</dbReference>
<dbReference type="PANTHER" id="PTHR43857">
    <property type="entry name" value="BLR7761 PROTEIN"/>
    <property type="match status" value="1"/>
</dbReference>
<dbReference type="EMBL" id="JAUFPX010000018">
    <property type="protein sequence ID" value="MDN3592780.1"/>
    <property type="molecule type" value="Genomic_DNA"/>
</dbReference>
<comment type="caution">
    <text evidence="1">The sequence shown here is derived from an EMBL/GenBank/DDBJ whole genome shotgun (WGS) entry which is preliminary data.</text>
</comment>
<reference evidence="2" key="1">
    <citation type="journal article" date="2019" name="Int. J. Syst. Evol. Microbiol.">
        <title>The Global Catalogue of Microorganisms (GCM) 10K type strain sequencing project: providing services to taxonomists for standard genome sequencing and annotation.</title>
        <authorList>
            <consortium name="The Broad Institute Genomics Platform"/>
            <consortium name="The Broad Institute Genome Sequencing Center for Infectious Disease"/>
            <person name="Wu L."/>
            <person name="Ma J."/>
        </authorList>
    </citation>
    <scope>NUCLEOTIDE SEQUENCE [LARGE SCALE GENOMIC DNA]</scope>
    <source>
        <strain evidence="2">CECT 7069</strain>
    </source>
</reference>